<dbReference type="Gene3D" id="1.25.40.10">
    <property type="entry name" value="Tetratricopeptide repeat domain"/>
    <property type="match status" value="1"/>
</dbReference>
<dbReference type="InterPro" id="IPR029000">
    <property type="entry name" value="Cyclophilin-like_dom_sf"/>
</dbReference>
<accession>A0A381LE45</accession>
<sequence>MEGKKKQSIVYFDISIGKQNEGRIVFKLYDDVVPKTAENFRALCTGEKGTGKLNKPLCYKGSIFHRVIKEFMIQGGDFTAGNGTGGESIYGTKFEDENFQTKHSKPFLLSMANSGPGTNGSQFFITTVATPHLDDKHVVFGEVLSGKSVVRKIENLPTIPGDKPSKNVTIADCGQLAGEQADDVAQIVPDPTGDRYEDYPEDNNKTLSFDELIKIATEMKNIGNASFKSGNLSMGIEKYRKGLRYLDETSKQEDGVKEVSKTVSELRYTLHSNSALVANKMNNYDEGLTHAKAALETSDLGDKEKAKVLYRRAVAHAGLKDEEGALKDLQEANSLVPGDPAVVGLLNTVRQNLAERSRKEKAAYKKFFS</sequence>
<evidence type="ECO:0000256" key="10">
    <source>
        <dbReference type="ARBA" id="ARBA00023235"/>
    </source>
</evidence>
<dbReference type="GO" id="GO:0042026">
    <property type="term" value="P:protein refolding"/>
    <property type="evidence" value="ECO:0007669"/>
    <property type="project" value="UniProtKB-ARBA"/>
</dbReference>
<dbReference type="GO" id="GO:0016018">
    <property type="term" value="F:cyclosporin A binding"/>
    <property type="evidence" value="ECO:0007669"/>
    <property type="project" value="TreeGrafter"/>
</dbReference>
<dbReference type="EMBL" id="UIGY01000161">
    <property type="protein sequence ID" value="SUZ12143.1"/>
    <property type="molecule type" value="Genomic_DNA"/>
</dbReference>
<gene>
    <name evidence="12" type="ORF">BGT96224V2_LOCUS5262</name>
</gene>
<keyword evidence="9" id="KW-0697">Rotamase</keyword>
<evidence type="ECO:0000256" key="1">
    <source>
        <dbReference type="ARBA" id="ARBA00000971"/>
    </source>
</evidence>
<dbReference type="SUPFAM" id="SSF48452">
    <property type="entry name" value="TPR-like"/>
    <property type="match status" value="1"/>
</dbReference>
<keyword evidence="10" id="KW-0413">Isomerase</keyword>
<dbReference type="GO" id="GO:0051082">
    <property type="term" value="F:unfolded protein binding"/>
    <property type="evidence" value="ECO:0007669"/>
    <property type="project" value="UniProtKB-ARBA"/>
</dbReference>
<dbReference type="PRINTS" id="PR00153">
    <property type="entry name" value="CSAPPISMRASE"/>
</dbReference>
<dbReference type="AlphaFoldDB" id="A0A381LE45"/>
<dbReference type="CDD" id="cd01926">
    <property type="entry name" value="cyclophilin_ABH_like"/>
    <property type="match status" value="1"/>
</dbReference>
<dbReference type="Pfam" id="PF00160">
    <property type="entry name" value="Pro_isomerase"/>
    <property type="match status" value="1"/>
</dbReference>
<reference evidence="12" key="1">
    <citation type="submission" date="2018-07" db="EMBL/GenBank/DDBJ databases">
        <authorList>
            <person name="Quirk P.G."/>
            <person name="Krulwich T.A."/>
        </authorList>
    </citation>
    <scope>NUCLEOTIDE SEQUENCE</scope>
    <source>
        <strain evidence="12">96224</strain>
    </source>
</reference>
<evidence type="ECO:0000256" key="8">
    <source>
        <dbReference type="ARBA" id="ARBA00022803"/>
    </source>
</evidence>
<evidence type="ECO:0000256" key="5">
    <source>
        <dbReference type="ARBA" id="ARBA00013194"/>
    </source>
</evidence>
<proteinExistence type="inferred from homology"/>
<evidence type="ECO:0000256" key="9">
    <source>
        <dbReference type="ARBA" id="ARBA00023110"/>
    </source>
</evidence>
<evidence type="ECO:0000313" key="12">
    <source>
        <dbReference type="EMBL" id="SUZ12143.1"/>
    </source>
</evidence>
<dbReference type="EC" id="5.2.1.8" evidence="5"/>
<name>A0A381LE45_BLUGR</name>
<dbReference type="SUPFAM" id="SSF50891">
    <property type="entry name" value="Cyclophilin-like"/>
    <property type="match status" value="1"/>
</dbReference>
<comment type="function">
    <text evidence="2">PPIases accelerate the folding of proteins. It catalyzes the cis-trans isomerization of proline imidic peptide bonds in oligopeptides.</text>
</comment>
<evidence type="ECO:0000256" key="3">
    <source>
        <dbReference type="ARBA" id="ARBA00004496"/>
    </source>
</evidence>
<keyword evidence="7" id="KW-0677">Repeat</keyword>
<protein>
    <recommendedName>
        <fullName evidence="5">peptidylprolyl isomerase</fullName>
        <ecNumber evidence="5">5.2.1.8</ecNumber>
    </recommendedName>
</protein>
<dbReference type="FunFam" id="1.25.40.10:FF:000029">
    <property type="entry name" value="peptidyl-prolyl cis-trans isomerase D"/>
    <property type="match status" value="1"/>
</dbReference>
<evidence type="ECO:0000259" key="11">
    <source>
        <dbReference type="PROSITE" id="PS50072"/>
    </source>
</evidence>
<dbReference type="GO" id="GO:0003755">
    <property type="term" value="F:peptidyl-prolyl cis-trans isomerase activity"/>
    <property type="evidence" value="ECO:0007669"/>
    <property type="project" value="UniProtKB-KW"/>
</dbReference>
<keyword evidence="6" id="KW-0963">Cytoplasm</keyword>
<evidence type="ECO:0000256" key="2">
    <source>
        <dbReference type="ARBA" id="ARBA00002388"/>
    </source>
</evidence>
<comment type="subcellular location">
    <subcellularLocation>
        <location evidence="3">Cytoplasm</location>
    </subcellularLocation>
</comment>
<comment type="catalytic activity">
    <reaction evidence="1">
        <text>[protein]-peptidylproline (omega=180) = [protein]-peptidylproline (omega=0)</text>
        <dbReference type="Rhea" id="RHEA:16237"/>
        <dbReference type="Rhea" id="RHEA-COMP:10747"/>
        <dbReference type="Rhea" id="RHEA-COMP:10748"/>
        <dbReference type="ChEBI" id="CHEBI:83833"/>
        <dbReference type="ChEBI" id="CHEBI:83834"/>
        <dbReference type="EC" id="5.2.1.8"/>
    </reaction>
</comment>
<organism evidence="12">
    <name type="scientific">Blumeria graminis f. sp. tritici 96224</name>
    <dbReference type="NCBI Taxonomy" id="1268274"/>
    <lineage>
        <taxon>Eukaryota</taxon>
        <taxon>Fungi</taxon>
        <taxon>Dikarya</taxon>
        <taxon>Ascomycota</taxon>
        <taxon>Pezizomycotina</taxon>
        <taxon>Leotiomycetes</taxon>
        <taxon>Erysiphales</taxon>
        <taxon>Erysiphaceae</taxon>
        <taxon>Blumeria</taxon>
    </lineage>
</organism>
<evidence type="ECO:0000256" key="6">
    <source>
        <dbReference type="ARBA" id="ARBA00022490"/>
    </source>
</evidence>
<dbReference type="OrthoDB" id="193499at2759"/>
<dbReference type="GO" id="GO:0005737">
    <property type="term" value="C:cytoplasm"/>
    <property type="evidence" value="ECO:0007669"/>
    <property type="project" value="UniProtKB-SubCell"/>
</dbReference>
<feature type="domain" description="PPIase cyclophilin-type" evidence="11">
    <location>
        <begin position="11"/>
        <end position="175"/>
    </location>
</feature>
<dbReference type="InterPro" id="IPR011990">
    <property type="entry name" value="TPR-like_helical_dom_sf"/>
</dbReference>
<dbReference type="PROSITE" id="PS50072">
    <property type="entry name" value="CSA_PPIASE_2"/>
    <property type="match status" value="1"/>
</dbReference>
<dbReference type="InterPro" id="IPR002130">
    <property type="entry name" value="Cyclophilin-type_PPIase_dom"/>
</dbReference>
<comment type="similarity">
    <text evidence="4">Belongs to the cyclophilin-type PPIase family. PPIase D subfamily.</text>
</comment>
<dbReference type="FunFam" id="2.40.100.10:FF:000009">
    <property type="entry name" value="Peptidyl-prolyl cis-trans isomerase D"/>
    <property type="match status" value="1"/>
</dbReference>
<dbReference type="InterPro" id="IPR019734">
    <property type="entry name" value="TPR_rpt"/>
</dbReference>
<keyword evidence="8" id="KW-0802">TPR repeat</keyword>
<dbReference type="Gene3D" id="2.40.100.10">
    <property type="entry name" value="Cyclophilin-like"/>
    <property type="match status" value="1"/>
</dbReference>
<dbReference type="PROSITE" id="PS00170">
    <property type="entry name" value="CSA_PPIASE_1"/>
    <property type="match status" value="1"/>
</dbReference>
<dbReference type="PANTHER" id="PTHR11071">
    <property type="entry name" value="PEPTIDYL-PROLYL CIS-TRANS ISOMERASE"/>
    <property type="match status" value="1"/>
</dbReference>
<evidence type="ECO:0000256" key="7">
    <source>
        <dbReference type="ARBA" id="ARBA00022737"/>
    </source>
</evidence>
<dbReference type="InterPro" id="IPR020892">
    <property type="entry name" value="Cyclophilin-type_PPIase_CS"/>
</dbReference>
<dbReference type="PANTHER" id="PTHR11071:SF561">
    <property type="entry name" value="PEPTIDYL-PROLYL CIS-TRANS ISOMERASE D-RELATED"/>
    <property type="match status" value="1"/>
</dbReference>
<dbReference type="SMART" id="SM00028">
    <property type="entry name" value="TPR"/>
    <property type="match status" value="3"/>
</dbReference>
<evidence type="ECO:0000256" key="4">
    <source>
        <dbReference type="ARBA" id="ARBA00010898"/>
    </source>
</evidence>